<evidence type="ECO:0000256" key="8">
    <source>
        <dbReference type="ARBA" id="ARBA00023033"/>
    </source>
</evidence>
<evidence type="ECO:0000256" key="7">
    <source>
        <dbReference type="ARBA" id="ARBA00023004"/>
    </source>
</evidence>
<sequence length="528" mass="59601">MLLKIRQLVADNLLHATALSFLTFFCLIIRRRIVAGRRNPKGLPLPPGPKGLPFVGLLFDRPVNKPWLTYAEWSKTYGDMIYFEVLGQPFLVLNSLKRVNDLLEKRSSNYSDRVGMPMALDLMDWGFNFAFLPYGSWWRRHRRSFNEHFHQNTVHKYHPVQSREVREFLARLLVTPENFMHHIRHTFAATIMSAAYDISVKLSEDPYICRAEESLAGIAAAGIPGTFLVDFIPALKYVPSWLPGASFKRKAAYWKKINHDLTEIPFKHVEDQMKAGKASPSISAALIEGLPPQNDPKYKEEREIAKDAAAISYIAGADTTVSSVQSFFLAMALYPEIQKKAQAELDRVVGPHRLPDFSDRPELPYINALVKETSRWNLVLPLAIGHMVSDDDEYDGYFIPKGTVVYGNACAILHDPTVYTNPSEYNPERYLNPGPNVRDPDCAAFGFGRRICPGRHMSDNSLFSIIASTLAVYDIKPSVDAKGNPMKPKPEFTTGLLTYPVPFKCTITPRNRAAEDLIRESVSATHND</sequence>
<dbReference type="InterPro" id="IPR050364">
    <property type="entry name" value="Cytochrome_P450_fung"/>
</dbReference>
<evidence type="ECO:0008006" key="14">
    <source>
        <dbReference type="Google" id="ProtNLM"/>
    </source>
</evidence>
<evidence type="ECO:0000256" key="2">
    <source>
        <dbReference type="ARBA" id="ARBA00005179"/>
    </source>
</evidence>
<dbReference type="PROSITE" id="PS00086">
    <property type="entry name" value="CYTOCHROME_P450"/>
    <property type="match status" value="1"/>
</dbReference>
<dbReference type="InterPro" id="IPR036396">
    <property type="entry name" value="Cyt_P450_sf"/>
</dbReference>
<keyword evidence="11" id="KW-0812">Transmembrane</keyword>
<dbReference type="InterPro" id="IPR017972">
    <property type="entry name" value="Cyt_P450_CS"/>
</dbReference>
<dbReference type="PANTHER" id="PTHR46300">
    <property type="entry name" value="P450, PUTATIVE (EUROFUNG)-RELATED-RELATED"/>
    <property type="match status" value="1"/>
</dbReference>
<organism evidence="12 13">
    <name type="scientific">Agrocybe pediades</name>
    <dbReference type="NCBI Taxonomy" id="84607"/>
    <lineage>
        <taxon>Eukaryota</taxon>
        <taxon>Fungi</taxon>
        <taxon>Dikarya</taxon>
        <taxon>Basidiomycota</taxon>
        <taxon>Agaricomycotina</taxon>
        <taxon>Agaricomycetes</taxon>
        <taxon>Agaricomycetidae</taxon>
        <taxon>Agaricales</taxon>
        <taxon>Agaricineae</taxon>
        <taxon>Strophariaceae</taxon>
        <taxon>Agrocybe</taxon>
    </lineage>
</organism>
<protein>
    <recommendedName>
        <fullName evidence="14">Cytochrome P450</fullName>
    </recommendedName>
</protein>
<keyword evidence="13" id="KW-1185">Reference proteome</keyword>
<feature type="transmembrane region" description="Helical" evidence="11">
    <location>
        <begin position="12"/>
        <end position="29"/>
    </location>
</feature>
<evidence type="ECO:0000256" key="1">
    <source>
        <dbReference type="ARBA" id="ARBA00001971"/>
    </source>
</evidence>
<dbReference type="PRINTS" id="PR00463">
    <property type="entry name" value="EP450I"/>
</dbReference>
<keyword evidence="8 10" id="KW-0503">Monooxygenase</keyword>
<dbReference type="Gene3D" id="1.10.630.10">
    <property type="entry name" value="Cytochrome P450"/>
    <property type="match status" value="1"/>
</dbReference>
<keyword evidence="5 9" id="KW-0479">Metal-binding</keyword>
<proteinExistence type="inferred from homology"/>
<feature type="binding site" description="axial binding residue" evidence="9">
    <location>
        <position position="452"/>
    </location>
    <ligand>
        <name>heme</name>
        <dbReference type="ChEBI" id="CHEBI:30413"/>
    </ligand>
    <ligandPart>
        <name>Fe</name>
        <dbReference type="ChEBI" id="CHEBI:18248"/>
    </ligandPart>
</feature>
<reference evidence="12 13" key="1">
    <citation type="submission" date="2019-12" db="EMBL/GenBank/DDBJ databases">
        <authorList>
            <person name="Floudas D."/>
            <person name="Bentzer J."/>
            <person name="Ahren D."/>
            <person name="Johansson T."/>
            <person name="Persson P."/>
            <person name="Tunlid A."/>
        </authorList>
    </citation>
    <scope>NUCLEOTIDE SEQUENCE [LARGE SCALE GENOMIC DNA]</scope>
    <source>
        <strain evidence="12 13">CBS 102.39</strain>
    </source>
</reference>
<dbReference type="GO" id="GO:0005506">
    <property type="term" value="F:iron ion binding"/>
    <property type="evidence" value="ECO:0007669"/>
    <property type="project" value="InterPro"/>
</dbReference>
<comment type="caution">
    <text evidence="12">The sequence shown here is derived from an EMBL/GenBank/DDBJ whole genome shotgun (WGS) entry which is preliminary data.</text>
</comment>
<dbReference type="GO" id="GO:0020037">
    <property type="term" value="F:heme binding"/>
    <property type="evidence" value="ECO:0007669"/>
    <property type="project" value="InterPro"/>
</dbReference>
<evidence type="ECO:0000256" key="5">
    <source>
        <dbReference type="ARBA" id="ARBA00022723"/>
    </source>
</evidence>
<dbReference type="CDD" id="cd11065">
    <property type="entry name" value="CYP64-like"/>
    <property type="match status" value="1"/>
</dbReference>
<evidence type="ECO:0000313" key="12">
    <source>
        <dbReference type="EMBL" id="KAF4621628.1"/>
    </source>
</evidence>
<name>A0A8H4VT77_9AGAR</name>
<dbReference type="Proteomes" id="UP000521872">
    <property type="component" value="Unassembled WGS sequence"/>
</dbReference>
<dbReference type="AlphaFoldDB" id="A0A8H4VT77"/>
<keyword evidence="7 9" id="KW-0408">Iron</keyword>
<evidence type="ECO:0000256" key="11">
    <source>
        <dbReference type="SAM" id="Phobius"/>
    </source>
</evidence>
<evidence type="ECO:0000256" key="6">
    <source>
        <dbReference type="ARBA" id="ARBA00023002"/>
    </source>
</evidence>
<dbReference type="SUPFAM" id="SSF48264">
    <property type="entry name" value="Cytochrome P450"/>
    <property type="match status" value="1"/>
</dbReference>
<keyword evidence="11" id="KW-0472">Membrane</keyword>
<keyword evidence="11" id="KW-1133">Transmembrane helix</keyword>
<evidence type="ECO:0000256" key="10">
    <source>
        <dbReference type="RuleBase" id="RU000461"/>
    </source>
</evidence>
<dbReference type="InterPro" id="IPR001128">
    <property type="entry name" value="Cyt_P450"/>
</dbReference>
<evidence type="ECO:0000256" key="4">
    <source>
        <dbReference type="ARBA" id="ARBA00022617"/>
    </source>
</evidence>
<keyword evidence="6 10" id="KW-0560">Oxidoreductase</keyword>
<dbReference type="GO" id="GO:0016705">
    <property type="term" value="F:oxidoreductase activity, acting on paired donors, with incorporation or reduction of molecular oxygen"/>
    <property type="evidence" value="ECO:0007669"/>
    <property type="project" value="InterPro"/>
</dbReference>
<comment type="similarity">
    <text evidence="3 10">Belongs to the cytochrome P450 family.</text>
</comment>
<evidence type="ECO:0000256" key="9">
    <source>
        <dbReference type="PIRSR" id="PIRSR602401-1"/>
    </source>
</evidence>
<dbReference type="EMBL" id="JAACJL010000006">
    <property type="protein sequence ID" value="KAF4621628.1"/>
    <property type="molecule type" value="Genomic_DNA"/>
</dbReference>
<keyword evidence="4 9" id="KW-0349">Heme</keyword>
<evidence type="ECO:0000313" key="13">
    <source>
        <dbReference type="Proteomes" id="UP000521872"/>
    </source>
</evidence>
<comment type="pathway">
    <text evidence="2">Secondary metabolite biosynthesis.</text>
</comment>
<comment type="cofactor">
    <cofactor evidence="1 9">
        <name>heme</name>
        <dbReference type="ChEBI" id="CHEBI:30413"/>
    </cofactor>
</comment>
<accession>A0A8H4VT77</accession>
<dbReference type="InterPro" id="IPR002401">
    <property type="entry name" value="Cyt_P450_E_grp-I"/>
</dbReference>
<dbReference type="Pfam" id="PF00067">
    <property type="entry name" value="p450"/>
    <property type="match status" value="1"/>
</dbReference>
<gene>
    <name evidence="12" type="ORF">D9613_012594</name>
</gene>
<dbReference type="PANTHER" id="PTHR46300:SF7">
    <property type="entry name" value="P450, PUTATIVE (EUROFUNG)-RELATED"/>
    <property type="match status" value="1"/>
</dbReference>
<dbReference type="GO" id="GO:0004497">
    <property type="term" value="F:monooxygenase activity"/>
    <property type="evidence" value="ECO:0007669"/>
    <property type="project" value="UniProtKB-KW"/>
</dbReference>
<evidence type="ECO:0000256" key="3">
    <source>
        <dbReference type="ARBA" id="ARBA00010617"/>
    </source>
</evidence>